<accession>A0A061GCA6</accession>
<sequence length="123" mass="14548">MDHKQNVEQFKGQPRLLKYLSESQFLSTGLYGEALWFFPITLALGSYDRGRNFLFELKFDRENVSELFYSSDEKNQDEYSEISWVKVHVEQSGVHRVESGDERAARLRKTIENNYFQQQINTV</sequence>
<dbReference type="InParanoid" id="A0A061GCA6"/>
<dbReference type="STRING" id="3641.A0A061GCA6"/>
<dbReference type="HOGENOM" id="CLU_2019420_0_0_1"/>
<proteinExistence type="predicted"/>
<evidence type="ECO:0000313" key="2">
    <source>
        <dbReference type="Proteomes" id="UP000026915"/>
    </source>
</evidence>
<protein>
    <submittedName>
        <fullName evidence="1">Uncharacterized protein</fullName>
    </submittedName>
</protein>
<dbReference type="eggNOG" id="KOG1046">
    <property type="taxonomic scope" value="Eukaryota"/>
</dbReference>
<evidence type="ECO:0000313" key="1">
    <source>
        <dbReference type="EMBL" id="EOY27181.1"/>
    </source>
</evidence>
<dbReference type="AlphaFoldDB" id="A0A061GCA6"/>
<reference evidence="1 2" key="1">
    <citation type="journal article" date="2013" name="Genome Biol.">
        <title>The genome sequence of the most widely cultivated cacao type and its use to identify candidate genes regulating pod color.</title>
        <authorList>
            <person name="Motamayor J.C."/>
            <person name="Mockaitis K."/>
            <person name="Schmutz J."/>
            <person name="Haiminen N."/>
            <person name="Iii D.L."/>
            <person name="Cornejo O."/>
            <person name="Findley S.D."/>
            <person name="Zheng P."/>
            <person name="Utro F."/>
            <person name="Royaert S."/>
            <person name="Saski C."/>
            <person name="Jenkins J."/>
            <person name="Podicheti R."/>
            <person name="Zhao M."/>
            <person name="Scheffler B.E."/>
            <person name="Stack J.C."/>
            <person name="Feltus F.A."/>
            <person name="Mustiga G.M."/>
            <person name="Amores F."/>
            <person name="Phillips W."/>
            <person name="Marelli J.P."/>
            <person name="May G.D."/>
            <person name="Shapiro H."/>
            <person name="Ma J."/>
            <person name="Bustamante C.D."/>
            <person name="Schnell R.J."/>
            <person name="Main D."/>
            <person name="Gilbert D."/>
            <person name="Parida L."/>
            <person name="Kuhn D.N."/>
        </authorList>
    </citation>
    <scope>NUCLEOTIDE SEQUENCE [LARGE SCALE GENOMIC DNA]</scope>
    <source>
        <strain evidence="2">cv. Matina 1-6</strain>
    </source>
</reference>
<organism evidence="1 2">
    <name type="scientific">Theobroma cacao</name>
    <name type="common">Cacao</name>
    <name type="synonym">Cocoa</name>
    <dbReference type="NCBI Taxonomy" id="3641"/>
    <lineage>
        <taxon>Eukaryota</taxon>
        <taxon>Viridiplantae</taxon>
        <taxon>Streptophyta</taxon>
        <taxon>Embryophyta</taxon>
        <taxon>Tracheophyta</taxon>
        <taxon>Spermatophyta</taxon>
        <taxon>Magnoliopsida</taxon>
        <taxon>eudicotyledons</taxon>
        <taxon>Gunneridae</taxon>
        <taxon>Pentapetalae</taxon>
        <taxon>rosids</taxon>
        <taxon>malvids</taxon>
        <taxon>Malvales</taxon>
        <taxon>Malvaceae</taxon>
        <taxon>Byttnerioideae</taxon>
        <taxon>Theobroma</taxon>
    </lineage>
</organism>
<gene>
    <name evidence="1" type="ORF">TCM_029093</name>
</gene>
<dbReference type="EMBL" id="CM001884">
    <property type="protein sequence ID" value="EOY27181.1"/>
    <property type="molecule type" value="Genomic_DNA"/>
</dbReference>
<keyword evidence="2" id="KW-1185">Reference proteome</keyword>
<dbReference type="Proteomes" id="UP000026915">
    <property type="component" value="Chromosome 6"/>
</dbReference>
<name>A0A061GCA6_THECC</name>
<dbReference type="Gramene" id="EOY27181">
    <property type="protein sequence ID" value="EOY27181"/>
    <property type="gene ID" value="TCM_029093"/>
</dbReference>